<accession>A0A8J2P5R2</accession>
<organism evidence="2 3">
    <name type="scientific">Allacma fusca</name>
    <dbReference type="NCBI Taxonomy" id="39272"/>
    <lineage>
        <taxon>Eukaryota</taxon>
        <taxon>Metazoa</taxon>
        <taxon>Ecdysozoa</taxon>
        <taxon>Arthropoda</taxon>
        <taxon>Hexapoda</taxon>
        <taxon>Collembola</taxon>
        <taxon>Symphypleona</taxon>
        <taxon>Sminthuridae</taxon>
        <taxon>Allacma</taxon>
    </lineage>
</organism>
<comment type="caution">
    <text evidence="2">The sequence shown here is derived from an EMBL/GenBank/DDBJ whole genome shotgun (WGS) entry which is preliminary data.</text>
</comment>
<evidence type="ECO:0000313" key="2">
    <source>
        <dbReference type="EMBL" id="CAG7732049.1"/>
    </source>
</evidence>
<dbReference type="EMBL" id="CAJVCH010223740">
    <property type="protein sequence ID" value="CAG7732049.1"/>
    <property type="molecule type" value="Genomic_DNA"/>
</dbReference>
<feature type="region of interest" description="Disordered" evidence="1">
    <location>
        <begin position="53"/>
        <end position="82"/>
    </location>
</feature>
<evidence type="ECO:0000256" key="1">
    <source>
        <dbReference type="SAM" id="MobiDB-lite"/>
    </source>
</evidence>
<proteinExistence type="predicted"/>
<keyword evidence="3" id="KW-1185">Reference proteome</keyword>
<sequence>MKGMKANDMSVGMESNCGVSLDPPVSGSPTGALAPDLGIDSRPFINRCAKLNEDEESQCPAPQVDVGSRSSFNTRVFSGRSG</sequence>
<gene>
    <name evidence="2" type="ORF">AFUS01_LOCUS20588</name>
</gene>
<evidence type="ECO:0000313" key="3">
    <source>
        <dbReference type="Proteomes" id="UP000708208"/>
    </source>
</evidence>
<dbReference type="Proteomes" id="UP000708208">
    <property type="component" value="Unassembled WGS sequence"/>
</dbReference>
<name>A0A8J2P5R2_9HEXA</name>
<reference evidence="2" key="1">
    <citation type="submission" date="2021-06" db="EMBL/GenBank/DDBJ databases">
        <authorList>
            <person name="Hodson N. C."/>
            <person name="Mongue J. A."/>
            <person name="Jaron S. K."/>
        </authorList>
    </citation>
    <scope>NUCLEOTIDE SEQUENCE</scope>
</reference>
<feature type="region of interest" description="Disordered" evidence="1">
    <location>
        <begin position="1"/>
        <end position="39"/>
    </location>
</feature>
<protein>
    <submittedName>
        <fullName evidence="2">Uncharacterized protein</fullName>
    </submittedName>
</protein>
<dbReference type="AlphaFoldDB" id="A0A8J2P5R2"/>